<proteinExistence type="predicted"/>
<dbReference type="EMBL" id="WVHK01000032">
    <property type="protein sequence ID" value="MXV19983.1"/>
    <property type="molecule type" value="Genomic_DNA"/>
</dbReference>
<dbReference type="InterPro" id="IPR015927">
    <property type="entry name" value="Peptidase_S24_S26A/B/C"/>
</dbReference>
<keyword evidence="3" id="KW-1185">Reference proteome</keyword>
<name>A0A6I4YSA7_9DEIO</name>
<organism evidence="2 3">
    <name type="scientific">Deinococcus xianganensis</name>
    <dbReference type="NCBI Taxonomy" id="1507289"/>
    <lineage>
        <taxon>Bacteria</taxon>
        <taxon>Thermotogati</taxon>
        <taxon>Deinococcota</taxon>
        <taxon>Deinococci</taxon>
        <taxon>Deinococcales</taxon>
        <taxon>Deinococcaceae</taxon>
        <taxon>Deinococcus</taxon>
    </lineage>
</organism>
<evidence type="ECO:0000313" key="3">
    <source>
        <dbReference type="Proteomes" id="UP000430519"/>
    </source>
</evidence>
<dbReference type="AlphaFoldDB" id="A0A6I4YSA7"/>
<dbReference type="InterPro" id="IPR050077">
    <property type="entry name" value="LexA_repressor"/>
</dbReference>
<reference evidence="2 3" key="1">
    <citation type="submission" date="2019-11" db="EMBL/GenBank/DDBJ databases">
        <title>Genome sequence of Deinococcus xianganensis Y35, AI-2 producing algicidal bacterium, isolated from lake water.</title>
        <authorList>
            <person name="Li Y."/>
        </authorList>
    </citation>
    <scope>NUCLEOTIDE SEQUENCE [LARGE SCALE GENOMIC DNA]</scope>
    <source>
        <strain evidence="2 3">Y35</strain>
    </source>
</reference>
<protein>
    <recommendedName>
        <fullName evidence="1">Peptidase S24/S26A/S26B/S26C domain-containing protein</fullName>
    </recommendedName>
</protein>
<feature type="domain" description="Peptidase S24/S26A/S26B/S26C" evidence="1">
    <location>
        <begin position="54"/>
        <end position="172"/>
    </location>
</feature>
<sequence length="186" mass="21114">MNIPRQNIRKYLLALRDLGLIKYNAIERQRALVYLTENGFNLLPECADKGILLPLLGSVAAGRPIAATSEIERYVRGFNDLFNVKEGDFLLKIQGRSMEGVGMYSGDFVIIRPGLNTPNNGEIVLVILPDSQTATLKYWHCKERIVTLHSANPDFPPMQYMIEELEVRGRAIGHIGTERQRKRYLN</sequence>
<dbReference type="InterPro" id="IPR039418">
    <property type="entry name" value="LexA-like"/>
</dbReference>
<gene>
    <name evidence="2" type="ORF">GLX28_10065</name>
</gene>
<dbReference type="CDD" id="cd06529">
    <property type="entry name" value="S24_LexA-like"/>
    <property type="match status" value="1"/>
</dbReference>
<dbReference type="Proteomes" id="UP000430519">
    <property type="component" value="Unassembled WGS sequence"/>
</dbReference>
<evidence type="ECO:0000313" key="2">
    <source>
        <dbReference type="EMBL" id="MXV19983.1"/>
    </source>
</evidence>
<dbReference type="PANTHER" id="PTHR33516:SF2">
    <property type="entry name" value="LEXA REPRESSOR-RELATED"/>
    <property type="match status" value="1"/>
</dbReference>
<dbReference type="SUPFAM" id="SSF51306">
    <property type="entry name" value="LexA/Signal peptidase"/>
    <property type="match status" value="1"/>
</dbReference>
<comment type="caution">
    <text evidence="2">The sequence shown here is derived from an EMBL/GenBank/DDBJ whole genome shotgun (WGS) entry which is preliminary data.</text>
</comment>
<dbReference type="Gene3D" id="2.10.109.10">
    <property type="entry name" value="Umud Fragment, subunit A"/>
    <property type="match status" value="1"/>
</dbReference>
<accession>A0A6I4YSA7</accession>
<dbReference type="InterPro" id="IPR036286">
    <property type="entry name" value="LexA/Signal_pep-like_sf"/>
</dbReference>
<dbReference type="Pfam" id="PF00717">
    <property type="entry name" value="Peptidase_S24"/>
    <property type="match status" value="1"/>
</dbReference>
<evidence type="ECO:0000259" key="1">
    <source>
        <dbReference type="Pfam" id="PF00717"/>
    </source>
</evidence>
<dbReference type="PANTHER" id="PTHR33516">
    <property type="entry name" value="LEXA REPRESSOR"/>
    <property type="match status" value="1"/>
</dbReference>